<evidence type="ECO:0000259" key="1">
    <source>
        <dbReference type="PROSITE" id="PS51154"/>
    </source>
</evidence>
<keyword evidence="3" id="KW-1185">Reference proteome</keyword>
<protein>
    <submittedName>
        <fullName evidence="2">O-acetyl-ADP-ribose deacetylase</fullName>
    </submittedName>
</protein>
<dbReference type="SMART" id="SM00506">
    <property type="entry name" value="A1pp"/>
    <property type="match status" value="1"/>
</dbReference>
<reference evidence="2 3" key="1">
    <citation type="submission" date="2019-02" db="EMBL/GenBank/DDBJ databases">
        <title>Complete Genome Sequence and Methylome Analysis of free living Spirochaetas.</title>
        <authorList>
            <person name="Fomenkov A."/>
            <person name="Dubinina G."/>
            <person name="Leshcheva N."/>
            <person name="Mikheeva N."/>
            <person name="Grabovich M."/>
            <person name="Vincze T."/>
            <person name="Roberts R.J."/>
        </authorList>
    </citation>
    <scope>NUCLEOTIDE SEQUENCE [LARGE SCALE GENOMIC DNA]</scope>
    <source>
        <strain evidence="2 3">K2</strain>
    </source>
</reference>
<accession>A0A5C1QQX0</accession>
<evidence type="ECO:0000313" key="3">
    <source>
        <dbReference type="Proteomes" id="UP000324209"/>
    </source>
</evidence>
<feature type="domain" description="Macro" evidence="1">
    <location>
        <begin position="1"/>
        <end position="177"/>
    </location>
</feature>
<dbReference type="PANTHER" id="PTHR11106">
    <property type="entry name" value="GANGLIOSIDE INDUCED DIFFERENTIATION ASSOCIATED PROTEIN 2-RELATED"/>
    <property type="match status" value="1"/>
</dbReference>
<dbReference type="SUPFAM" id="SSF52949">
    <property type="entry name" value="Macro domain-like"/>
    <property type="match status" value="1"/>
</dbReference>
<dbReference type="PROSITE" id="PS51154">
    <property type="entry name" value="MACRO"/>
    <property type="match status" value="1"/>
</dbReference>
<dbReference type="KEGG" id="ock:EXM22_10460"/>
<proteinExistence type="predicted"/>
<dbReference type="OrthoDB" id="6194521at2"/>
<name>A0A5C1QQX0_9SPIO</name>
<dbReference type="InterPro" id="IPR043472">
    <property type="entry name" value="Macro_dom-like"/>
</dbReference>
<organism evidence="2 3">
    <name type="scientific">Oceanispirochaeta crateris</name>
    <dbReference type="NCBI Taxonomy" id="2518645"/>
    <lineage>
        <taxon>Bacteria</taxon>
        <taxon>Pseudomonadati</taxon>
        <taxon>Spirochaetota</taxon>
        <taxon>Spirochaetia</taxon>
        <taxon>Spirochaetales</taxon>
        <taxon>Spirochaetaceae</taxon>
        <taxon>Oceanispirochaeta</taxon>
    </lineage>
</organism>
<evidence type="ECO:0000313" key="2">
    <source>
        <dbReference type="EMBL" id="QEN09907.1"/>
    </source>
</evidence>
<sequence>MKGRVETLCGDITAIDCNAIVNAANSSLMGGGGVDGAIHRAAGPSLLKICHRVRREQYPEGLPPGEAVLTGPGNLPFQGIIHTVGPIWQGGNAGEAERLSSCYRQSLMLAEKNRFKTIAFPAISTGVYAYPPEKAALVVYNTLRKELLPLEYPKKVYLVFYSHTGEKQFLQALENKGVTE</sequence>
<dbReference type="InterPro" id="IPR002589">
    <property type="entry name" value="Macro_dom"/>
</dbReference>
<dbReference type="Pfam" id="PF01661">
    <property type="entry name" value="Macro"/>
    <property type="match status" value="1"/>
</dbReference>
<dbReference type="AlphaFoldDB" id="A0A5C1QQX0"/>
<dbReference type="Proteomes" id="UP000324209">
    <property type="component" value="Chromosome"/>
</dbReference>
<dbReference type="EMBL" id="CP036150">
    <property type="protein sequence ID" value="QEN09907.1"/>
    <property type="molecule type" value="Genomic_DNA"/>
</dbReference>
<dbReference type="CDD" id="cd02908">
    <property type="entry name" value="Macro_OAADPr_deacetylase"/>
    <property type="match status" value="1"/>
</dbReference>
<dbReference type="PANTHER" id="PTHR11106:SF27">
    <property type="entry name" value="MACRO DOMAIN-CONTAINING PROTEIN"/>
    <property type="match status" value="1"/>
</dbReference>
<dbReference type="NCBIfam" id="NF001664">
    <property type="entry name" value="PRK00431.1-6"/>
    <property type="match status" value="1"/>
</dbReference>
<dbReference type="Gene3D" id="3.40.220.10">
    <property type="entry name" value="Leucine Aminopeptidase, subunit E, domain 1"/>
    <property type="match status" value="1"/>
</dbReference>
<gene>
    <name evidence="2" type="ORF">EXM22_10460</name>
</gene>